<evidence type="ECO:0000259" key="1">
    <source>
        <dbReference type="Pfam" id="PF12973"/>
    </source>
</evidence>
<dbReference type="HOGENOM" id="CLU_093224_1_0_5"/>
<dbReference type="InterPro" id="IPR025979">
    <property type="entry name" value="ChrR-like_cupin_dom"/>
</dbReference>
<dbReference type="Gene3D" id="2.60.120.10">
    <property type="entry name" value="Jelly Rolls"/>
    <property type="match status" value="1"/>
</dbReference>
<protein>
    <recommendedName>
        <fullName evidence="1">ChrR-like cupin domain-containing protein</fullName>
    </recommendedName>
</protein>
<name>A3TYM7_PSEBH</name>
<reference evidence="2 3" key="1">
    <citation type="journal article" date="2010" name="J. Bacteriol.">
        <title>Genome sequences of Oceanicola granulosus HTCC2516(T) and Oceanicola batsensis HTCC2597(TDelta).</title>
        <authorList>
            <person name="Thrash J.C."/>
            <person name="Cho J.C."/>
            <person name="Vergin K.L."/>
            <person name="Giovannoni S.J."/>
        </authorList>
    </citation>
    <scope>NUCLEOTIDE SEQUENCE [LARGE SCALE GENOMIC DNA]</scope>
    <source>
        <strain evidence="3">ATCC BAA-863 / DSM 15984 / KCTC 12145 / HTCC2597</strain>
    </source>
</reference>
<dbReference type="AlphaFoldDB" id="A3TYM7"/>
<dbReference type="InterPro" id="IPR011051">
    <property type="entry name" value="RmlC_Cupin_sf"/>
</dbReference>
<keyword evidence="3" id="KW-1185">Reference proteome</keyword>
<evidence type="ECO:0000313" key="2">
    <source>
        <dbReference type="EMBL" id="EAQ03261.1"/>
    </source>
</evidence>
<dbReference type="InterPro" id="IPR014710">
    <property type="entry name" value="RmlC-like_jellyroll"/>
</dbReference>
<dbReference type="Proteomes" id="UP000004318">
    <property type="component" value="Unassembled WGS sequence"/>
</dbReference>
<dbReference type="Pfam" id="PF12973">
    <property type="entry name" value="Cupin_7"/>
    <property type="match status" value="1"/>
</dbReference>
<dbReference type="CDD" id="cd20302">
    <property type="entry name" value="cupin_DAD"/>
    <property type="match status" value="1"/>
</dbReference>
<proteinExistence type="predicted"/>
<sequence length="181" mass="21058">MKENMMSKTDETRDEALMPYQKPFPADALDEIVVPQAVPQDDRIWVPQAPNVWFRPLCLNRSQGYWVNLLKVRKSGVLSRHRHPNTVHGYVIRGKWYYLEHDWVAEEGGYVMEPPGETHTLVVPEDVEEMITLFQVNGVMSYVDPWGEPVGYEDVFTKIDMCRAHYAEVGLGEDYVQQFIR</sequence>
<dbReference type="EMBL" id="AAMO01000005">
    <property type="protein sequence ID" value="EAQ03261.1"/>
    <property type="molecule type" value="Genomic_DNA"/>
</dbReference>
<dbReference type="eggNOG" id="COG1917">
    <property type="taxonomic scope" value="Bacteria"/>
</dbReference>
<dbReference type="SUPFAM" id="SSF51182">
    <property type="entry name" value="RmlC-like cupins"/>
    <property type="match status" value="1"/>
</dbReference>
<organism evidence="2 3">
    <name type="scientific">Pseudooceanicola batsensis (strain ATCC BAA-863 / DSM 15984 / KCTC 12145 / HTCC2597)</name>
    <name type="common">Oceanicola batsensis</name>
    <dbReference type="NCBI Taxonomy" id="252305"/>
    <lineage>
        <taxon>Bacteria</taxon>
        <taxon>Pseudomonadati</taxon>
        <taxon>Pseudomonadota</taxon>
        <taxon>Alphaproteobacteria</taxon>
        <taxon>Rhodobacterales</taxon>
        <taxon>Paracoccaceae</taxon>
        <taxon>Pseudooceanicola</taxon>
    </lineage>
</organism>
<dbReference type="STRING" id="252305.OB2597_13993"/>
<gene>
    <name evidence="2" type="ORF">OB2597_13993</name>
</gene>
<comment type="caution">
    <text evidence="2">The sequence shown here is derived from an EMBL/GenBank/DDBJ whole genome shotgun (WGS) entry which is preliminary data.</text>
</comment>
<evidence type="ECO:0000313" key="3">
    <source>
        <dbReference type="Proteomes" id="UP000004318"/>
    </source>
</evidence>
<feature type="domain" description="ChrR-like cupin" evidence="1">
    <location>
        <begin position="38"/>
        <end position="131"/>
    </location>
</feature>
<accession>A3TYM7</accession>